<dbReference type="Proteomes" id="UP000481861">
    <property type="component" value="Unassembled WGS sequence"/>
</dbReference>
<keyword evidence="2" id="KW-1185">Reference proteome</keyword>
<dbReference type="OrthoDB" id="4934446at2759"/>
<proteinExistence type="predicted"/>
<name>A0A7C8IH30_9PLEO</name>
<dbReference type="AlphaFoldDB" id="A0A7C8IH30"/>
<reference evidence="1 2" key="1">
    <citation type="submission" date="2020-01" db="EMBL/GenBank/DDBJ databases">
        <authorList>
            <consortium name="DOE Joint Genome Institute"/>
            <person name="Haridas S."/>
            <person name="Albert R."/>
            <person name="Binder M."/>
            <person name="Bloem J."/>
            <person name="Labutti K."/>
            <person name="Salamov A."/>
            <person name="Andreopoulos B."/>
            <person name="Baker S.E."/>
            <person name="Barry K."/>
            <person name="Bills G."/>
            <person name="Bluhm B.H."/>
            <person name="Cannon C."/>
            <person name="Castanera R."/>
            <person name="Culley D.E."/>
            <person name="Daum C."/>
            <person name="Ezra D."/>
            <person name="Gonzalez J.B."/>
            <person name="Henrissat B."/>
            <person name="Kuo A."/>
            <person name="Liang C."/>
            <person name="Lipzen A."/>
            <person name="Lutzoni F."/>
            <person name="Magnuson J."/>
            <person name="Mondo S."/>
            <person name="Nolan M."/>
            <person name="Ohm R."/>
            <person name="Pangilinan J."/>
            <person name="Park H.-J.H."/>
            <person name="Ramirez L."/>
            <person name="Alfaro M."/>
            <person name="Sun H."/>
            <person name="Tritt A."/>
            <person name="Yoshinaga Y."/>
            <person name="Zwiers L.-H.L."/>
            <person name="Turgeon B.G."/>
            <person name="Goodwin S.B."/>
            <person name="Spatafora J.W."/>
            <person name="Crous P.W."/>
            <person name="Grigoriev I.V."/>
        </authorList>
    </citation>
    <scope>NUCLEOTIDE SEQUENCE [LARGE SCALE GENOMIC DNA]</scope>
    <source>
        <strain evidence="1 2">CBS 611.86</strain>
    </source>
</reference>
<organism evidence="1 2">
    <name type="scientific">Massariosphaeria phaeospora</name>
    <dbReference type="NCBI Taxonomy" id="100035"/>
    <lineage>
        <taxon>Eukaryota</taxon>
        <taxon>Fungi</taxon>
        <taxon>Dikarya</taxon>
        <taxon>Ascomycota</taxon>
        <taxon>Pezizomycotina</taxon>
        <taxon>Dothideomycetes</taxon>
        <taxon>Pleosporomycetidae</taxon>
        <taxon>Pleosporales</taxon>
        <taxon>Pleosporales incertae sedis</taxon>
        <taxon>Massariosphaeria</taxon>
    </lineage>
</organism>
<dbReference type="EMBL" id="JAADJZ010000006">
    <property type="protein sequence ID" value="KAF2874050.1"/>
    <property type="molecule type" value="Genomic_DNA"/>
</dbReference>
<evidence type="ECO:0000313" key="1">
    <source>
        <dbReference type="EMBL" id="KAF2874050.1"/>
    </source>
</evidence>
<evidence type="ECO:0000313" key="2">
    <source>
        <dbReference type="Proteomes" id="UP000481861"/>
    </source>
</evidence>
<gene>
    <name evidence="1" type="ORF">BDV95DRAFT_320326</name>
</gene>
<comment type="caution">
    <text evidence="1">The sequence shown here is derived from an EMBL/GenBank/DDBJ whole genome shotgun (WGS) entry which is preliminary data.</text>
</comment>
<accession>A0A7C8IH30</accession>
<sequence length="461" mass="52150">MAATKPVSPLQLVHSARVFLGPDDSGFDSERIWILMHKGERRVRGTIGLRYYTPTSLRQDEKLLSGVLAHAHRDHIEDIMDHLTEHGDRELPPIYNSYIVEVLPVLTDDTPEVWTVDFDQNRIFYDKHGLHLMYDFTLPSSPIRLYRFKHYTPLPHPIRVPKPSPTMHSLDMAPLDVIPQQLFDLVYRLVSDYHNNWTTAGFTTEDYGLQHLAMGILSCFTLNFTTQAVCSENLHLPSYRDRASPENLLRWRVWPTPPITPAVSLGSTHILFTDRMEEATSLVYEHFTSRVLSTKTSNPLAIEAIYIITSLSELQYFRKTSTTICSTPAIPFLSAAPTTPPSKTAVCWLLNAIHGHAHPLTTPIHRLPLELHDLILQFACANLIDRAVIAALLDIGVPFAWKSAGKPLRTLPLTPNRNLTLDYSEHQVMFWDTYVGMTYQVQDCERSCTCPGDHVPVGAAG</sequence>
<protein>
    <submittedName>
        <fullName evidence="1">Uncharacterized protein</fullName>
    </submittedName>
</protein>